<dbReference type="EMBL" id="JAOPGA020001408">
    <property type="protein sequence ID" value="KAL0488095.1"/>
    <property type="molecule type" value="Genomic_DNA"/>
</dbReference>
<evidence type="ECO:0000259" key="3">
    <source>
        <dbReference type="PROSITE" id="PS51886"/>
    </source>
</evidence>
<dbReference type="AlphaFoldDB" id="A0AAW2ZF61"/>
<name>A0AAW2ZF61_9EUKA</name>
<dbReference type="PROSITE" id="PS51886">
    <property type="entry name" value="TLDC"/>
    <property type="match status" value="1"/>
</dbReference>
<evidence type="ECO:0000256" key="1">
    <source>
        <dbReference type="SAM" id="MobiDB-lite"/>
    </source>
</evidence>
<dbReference type="InterPro" id="IPR006571">
    <property type="entry name" value="TLDc_dom"/>
</dbReference>
<keyword evidence="5" id="KW-1185">Reference proteome</keyword>
<evidence type="ECO:0000313" key="4">
    <source>
        <dbReference type="EMBL" id="KAL0488095.1"/>
    </source>
</evidence>
<dbReference type="SMART" id="SM00584">
    <property type="entry name" value="TLDc"/>
    <property type="match status" value="1"/>
</dbReference>
<dbReference type="Proteomes" id="UP001431209">
    <property type="component" value="Unassembled WGS sequence"/>
</dbReference>
<comment type="caution">
    <text evidence="4">The sequence shown here is derived from an EMBL/GenBank/DDBJ whole genome shotgun (WGS) entry which is preliminary data.</text>
</comment>
<feature type="compositionally biased region" description="Basic and acidic residues" evidence="1">
    <location>
        <begin position="78"/>
        <end position="91"/>
    </location>
</feature>
<feature type="compositionally biased region" description="Polar residues" evidence="1">
    <location>
        <begin position="65"/>
        <end position="77"/>
    </location>
</feature>
<feature type="chain" id="PRO_5043498185" evidence="2">
    <location>
        <begin position="21"/>
        <end position="290"/>
    </location>
</feature>
<feature type="region of interest" description="Disordered" evidence="1">
    <location>
        <begin position="64"/>
        <end position="91"/>
    </location>
</feature>
<accession>A0AAW2ZF61</accession>
<reference evidence="4 5" key="1">
    <citation type="submission" date="2024-03" db="EMBL/GenBank/DDBJ databases">
        <title>The Acrasis kona genome and developmental transcriptomes reveal deep origins of eukaryotic multicellular pathways.</title>
        <authorList>
            <person name="Sheikh S."/>
            <person name="Fu C.-J."/>
            <person name="Brown M.W."/>
            <person name="Baldauf S.L."/>
        </authorList>
    </citation>
    <scope>NUCLEOTIDE SEQUENCE [LARGE SCALE GENOMIC DNA]</scope>
    <source>
        <strain evidence="4 5">ATCC MYA-3509</strain>
    </source>
</reference>
<gene>
    <name evidence="4" type="ORF">AKO1_008937</name>
</gene>
<keyword evidence="2" id="KW-0732">Signal</keyword>
<feature type="domain" description="TLDc" evidence="3">
    <location>
        <begin position="115"/>
        <end position="289"/>
    </location>
</feature>
<proteinExistence type="predicted"/>
<evidence type="ECO:0000256" key="2">
    <source>
        <dbReference type="SAM" id="SignalP"/>
    </source>
</evidence>
<evidence type="ECO:0000313" key="5">
    <source>
        <dbReference type="Proteomes" id="UP001431209"/>
    </source>
</evidence>
<sequence>MIKQIFSVLLAIGIVFYALQQYKPKSSPIHHSKHSPRHSEPTTKVSDQALKEANIGNVVGKTNLHKQSNTTLSSNAESEPKQKVEESKKNKLETKTEPIELPYVDHVIEYDIPSTILRDQVIPAHWFPKNAVKGYKLCIRASRDGYSAYEFHKRCDNRGPSITIVKSESNHVFGGYTPISWKSPKITKSEYNPETFLFFLSGPVNRPPTKVENNGPHSEHSVRHSAYFGPTFGHDILIADESNAGYHSHSNLGYSFSVPGYEPQTTEIRSFLAGSAGFRVVDYEVYVRDD</sequence>
<organism evidence="4 5">
    <name type="scientific">Acrasis kona</name>
    <dbReference type="NCBI Taxonomy" id="1008807"/>
    <lineage>
        <taxon>Eukaryota</taxon>
        <taxon>Discoba</taxon>
        <taxon>Heterolobosea</taxon>
        <taxon>Tetramitia</taxon>
        <taxon>Eutetramitia</taxon>
        <taxon>Acrasidae</taxon>
        <taxon>Acrasis</taxon>
    </lineage>
</organism>
<dbReference type="Pfam" id="PF07534">
    <property type="entry name" value="TLD"/>
    <property type="match status" value="1"/>
</dbReference>
<feature type="signal peptide" evidence="2">
    <location>
        <begin position="1"/>
        <end position="20"/>
    </location>
</feature>
<protein>
    <submittedName>
        <fullName evidence="4">TLD domain-containing protein</fullName>
    </submittedName>
</protein>